<evidence type="ECO:0000256" key="1">
    <source>
        <dbReference type="SAM" id="Phobius"/>
    </source>
</evidence>
<keyword evidence="1" id="KW-0472">Membrane</keyword>
<feature type="transmembrane region" description="Helical" evidence="1">
    <location>
        <begin position="207"/>
        <end position="232"/>
    </location>
</feature>
<dbReference type="EMBL" id="CP001699">
    <property type="protein sequence ID" value="ACU58582.1"/>
    <property type="molecule type" value="Genomic_DNA"/>
</dbReference>
<protein>
    <recommendedName>
        <fullName evidence="4">EpsG family protein</fullName>
    </recommendedName>
</protein>
<feature type="transmembrane region" description="Helical" evidence="1">
    <location>
        <begin position="30"/>
        <end position="48"/>
    </location>
</feature>
<dbReference type="KEGG" id="cpi:Cpin_1084"/>
<evidence type="ECO:0000313" key="2">
    <source>
        <dbReference type="EMBL" id="ACU58582.1"/>
    </source>
</evidence>
<keyword evidence="1" id="KW-0812">Transmembrane</keyword>
<dbReference type="OrthoDB" id="949885at2"/>
<dbReference type="RefSeq" id="WP_012788758.1">
    <property type="nucleotide sequence ID" value="NC_013132.1"/>
</dbReference>
<reference evidence="2 3" key="2">
    <citation type="journal article" date="2010" name="Stand. Genomic Sci.">
        <title>Complete genome sequence of Chitinophaga pinensis type strain (UQM 2034).</title>
        <authorList>
            <person name="Glavina Del Rio T."/>
            <person name="Abt B."/>
            <person name="Spring S."/>
            <person name="Lapidus A."/>
            <person name="Nolan M."/>
            <person name="Tice H."/>
            <person name="Copeland A."/>
            <person name="Cheng J.F."/>
            <person name="Chen F."/>
            <person name="Bruce D."/>
            <person name="Goodwin L."/>
            <person name="Pitluck S."/>
            <person name="Ivanova N."/>
            <person name="Mavromatis K."/>
            <person name="Mikhailova N."/>
            <person name="Pati A."/>
            <person name="Chen A."/>
            <person name="Palaniappan K."/>
            <person name="Land M."/>
            <person name="Hauser L."/>
            <person name="Chang Y.J."/>
            <person name="Jeffries C.D."/>
            <person name="Chain P."/>
            <person name="Saunders E."/>
            <person name="Detter J.C."/>
            <person name="Brettin T."/>
            <person name="Rohde M."/>
            <person name="Goker M."/>
            <person name="Bristow J."/>
            <person name="Eisen J.A."/>
            <person name="Markowitz V."/>
            <person name="Hugenholtz P."/>
            <person name="Kyrpides N.C."/>
            <person name="Klenk H.P."/>
            <person name="Lucas S."/>
        </authorList>
    </citation>
    <scope>NUCLEOTIDE SEQUENCE [LARGE SCALE GENOMIC DNA]</scope>
    <source>
        <strain evidence="3">ATCC 43595 / DSM 2588 / LMG 13176 / NBRC 15968 / NCIMB 11800 / UQM 2034</strain>
    </source>
</reference>
<feature type="transmembrane region" description="Helical" evidence="1">
    <location>
        <begin position="141"/>
        <end position="161"/>
    </location>
</feature>
<dbReference type="Proteomes" id="UP000002215">
    <property type="component" value="Chromosome"/>
</dbReference>
<feature type="transmembrane region" description="Helical" evidence="1">
    <location>
        <begin position="173"/>
        <end position="195"/>
    </location>
</feature>
<feature type="transmembrane region" description="Helical" evidence="1">
    <location>
        <begin position="340"/>
        <end position="359"/>
    </location>
</feature>
<feature type="transmembrane region" description="Helical" evidence="1">
    <location>
        <begin position="100"/>
        <end position="121"/>
    </location>
</feature>
<dbReference type="InterPro" id="IPR049458">
    <property type="entry name" value="EpsG-like"/>
</dbReference>
<reference evidence="3" key="1">
    <citation type="submission" date="2009-08" db="EMBL/GenBank/DDBJ databases">
        <title>The complete genome of Chitinophaga pinensis DSM 2588.</title>
        <authorList>
            <consortium name="US DOE Joint Genome Institute (JGI-PGF)"/>
            <person name="Lucas S."/>
            <person name="Copeland A."/>
            <person name="Lapidus A."/>
            <person name="Glavina del Rio T."/>
            <person name="Dalin E."/>
            <person name="Tice H."/>
            <person name="Bruce D."/>
            <person name="Goodwin L."/>
            <person name="Pitluck S."/>
            <person name="Kyrpides N."/>
            <person name="Mavromatis K."/>
            <person name="Ivanova N."/>
            <person name="Mikhailova N."/>
            <person name="Sims D."/>
            <person name="Meinche L."/>
            <person name="Brettin T."/>
            <person name="Detter J.C."/>
            <person name="Han C."/>
            <person name="Larimer F."/>
            <person name="Land M."/>
            <person name="Hauser L."/>
            <person name="Markowitz V."/>
            <person name="Cheng J.-F."/>
            <person name="Hugenholtz P."/>
            <person name="Woyke T."/>
            <person name="Wu D."/>
            <person name="Spring S."/>
            <person name="Klenk H.-P."/>
            <person name="Eisen J.A."/>
        </authorList>
    </citation>
    <scope>NUCLEOTIDE SEQUENCE [LARGE SCALE GENOMIC DNA]</scope>
    <source>
        <strain evidence="3">ATCC 43595 / DSM 2588 / LMG 13176 / NBRC 15968 / NCIMB 11800 / UQM 2034</strain>
    </source>
</reference>
<proteinExistence type="predicted"/>
<organism evidence="2 3">
    <name type="scientific">Chitinophaga pinensis (strain ATCC 43595 / DSM 2588 / LMG 13176 / NBRC 15968 / NCIMB 11800 / UQM 2034)</name>
    <dbReference type="NCBI Taxonomy" id="485918"/>
    <lineage>
        <taxon>Bacteria</taxon>
        <taxon>Pseudomonadati</taxon>
        <taxon>Bacteroidota</taxon>
        <taxon>Chitinophagia</taxon>
        <taxon>Chitinophagales</taxon>
        <taxon>Chitinophagaceae</taxon>
        <taxon>Chitinophaga</taxon>
    </lineage>
</organism>
<accession>A0A979GML3</accession>
<feature type="transmembrane region" description="Helical" evidence="1">
    <location>
        <begin position="315"/>
        <end position="334"/>
    </location>
</feature>
<evidence type="ECO:0000313" key="3">
    <source>
        <dbReference type="Proteomes" id="UP000002215"/>
    </source>
</evidence>
<keyword evidence="1" id="KW-1133">Transmembrane helix</keyword>
<evidence type="ECO:0008006" key="4">
    <source>
        <dbReference type="Google" id="ProtNLM"/>
    </source>
</evidence>
<feature type="transmembrane region" description="Helical" evidence="1">
    <location>
        <begin position="253"/>
        <end position="273"/>
    </location>
</feature>
<dbReference type="AlphaFoldDB" id="A0A979GML3"/>
<sequence length="383" mass="45537">MAYLIIFLIFTAFGCYNLTESYRQNKESQAFLYSVAFIILTCFAGLRYHTGADWPNYELHYDTILPRIDKFFEFRYEFFDPMHFEIGYVYLSSIVKTMGLDITVVFFIAVVMNIIGAFILIRQFSPYPFVALLGFYAYNYIQYNFAGVRQAIAFLFMAIAFQHLYKRNFWRYALFIIIGFFFHSSIIVFIPLFFIPFHKATNVKLVVAALLIAFMINLFFPITEVISMLSRVGVLPEFVNNKLLSYLTRDDYGAGRGFGIGFILKLLIFLFGLRYRQYLRENTPYFDFVFNIFCLYFFIWTLTNSFEVLISRYSLYFQIFQEILLSYFLLVIPVRKSMRITFFAVFLVGMSFYFMSGLYRGTIAKEYNPYKNYLFYKWPFESN</sequence>
<name>A0A979GML3_CHIPD</name>
<feature type="transmembrane region" description="Helical" evidence="1">
    <location>
        <begin position="285"/>
        <end position="303"/>
    </location>
</feature>
<gene>
    <name evidence="2" type="ordered locus">Cpin_1084</name>
</gene>
<dbReference type="Pfam" id="PF14897">
    <property type="entry name" value="EpsG"/>
    <property type="match status" value="1"/>
</dbReference>